<evidence type="ECO:0000256" key="17">
    <source>
        <dbReference type="SAM" id="Phobius"/>
    </source>
</evidence>
<evidence type="ECO:0000256" key="3">
    <source>
        <dbReference type="ARBA" id="ARBA00004141"/>
    </source>
</evidence>
<dbReference type="InterPro" id="IPR013497">
    <property type="entry name" value="Topo_IA_cen"/>
</dbReference>
<keyword evidence="13 17" id="KW-0472">Membrane</keyword>
<dbReference type="GO" id="GO:0022857">
    <property type="term" value="F:transmembrane transporter activity"/>
    <property type="evidence" value="ECO:0007669"/>
    <property type="project" value="InterPro"/>
</dbReference>
<dbReference type="InterPro" id="IPR003602">
    <property type="entry name" value="Topo_IA_DNA-bd_dom"/>
</dbReference>
<dbReference type="InterPro" id="IPR013826">
    <property type="entry name" value="Topo_IA_cen_sub3"/>
</dbReference>
<evidence type="ECO:0000256" key="9">
    <source>
        <dbReference type="ARBA" id="ARBA00022833"/>
    </source>
</evidence>
<reference evidence="21" key="1">
    <citation type="submission" date="2024-02" db="UniProtKB">
        <authorList>
            <consortium name="WormBaseParasite"/>
        </authorList>
    </citation>
    <scope>IDENTIFICATION</scope>
</reference>
<dbReference type="Proteomes" id="UP000035681">
    <property type="component" value="Unplaced"/>
</dbReference>
<evidence type="ECO:0000313" key="20">
    <source>
        <dbReference type="Proteomes" id="UP000035681"/>
    </source>
</evidence>
<comment type="subcellular location">
    <subcellularLocation>
        <location evidence="3">Membrane</location>
        <topology evidence="3">Multi-pass membrane protein</topology>
    </subcellularLocation>
</comment>
<dbReference type="AlphaFoldDB" id="A0AAF5DIW9"/>
<evidence type="ECO:0000256" key="16">
    <source>
        <dbReference type="SAM" id="MobiDB-lite"/>
    </source>
</evidence>
<dbReference type="InterPro" id="IPR013824">
    <property type="entry name" value="Topo_IA_cen_sub1"/>
</dbReference>
<dbReference type="InterPro" id="IPR006171">
    <property type="entry name" value="TOPRIM_dom"/>
</dbReference>
<comment type="catalytic activity">
    <reaction evidence="1 15">
        <text>ATP-independent breakage of single-stranded DNA, followed by passage and rejoining.</text>
        <dbReference type="EC" id="5.6.2.1"/>
    </reaction>
</comment>
<organism evidence="20 21">
    <name type="scientific">Strongyloides stercoralis</name>
    <name type="common">Threadworm</name>
    <dbReference type="NCBI Taxonomy" id="6248"/>
    <lineage>
        <taxon>Eukaryota</taxon>
        <taxon>Metazoa</taxon>
        <taxon>Ecdysozoa</taxon>
        <taxon>Nematoda</taxon>
        <taxon>Chromadorea</taxon>
        <taxon>Rhabditida</taxon>
        <taxon>Tylenchina</taxon>
        <taxon>Panagrolaimomorpha</taxon>
        <taxon>Strongyloidoidea</taxon>
        <taxon>Strongyloididae</taxon>
        <taxon>Strongyloides</taxon>
    </lineage>
</organism>
<dbReference type="PRINTS" id="PR00417">
    <property type="entry name" value="PRTPISMRASEI"/>
</dbReference>
<evidence type="ECO:0000256" key="5">
    <source>
        <dbReference type="ARBA" id="ARBA00009446"/>
    </source>
</evidence>
<feature type="transmembrane region" description="Helical" evidence="17">
    <location>
        <begin position="549"/>
        <end position="568"/>
    </location>
</feature>
<feature type="transmembrane region" description="Helical" evidence="17">
    <location>
        <begin position="511"/>
        <end position="529"/>
    </location>
</feature>
<protein>
    <recommendedName>
        <fullName evidence="6 15">DNA topoisomerase</fullName>
        <ecNumber evidence="6 15">5.6.2.1</ecNumber>
    </recommendedName>
</protein>
<dbReference type="GO" id="GO:0006265">
    <property type="term" value="P:DNA topological change"/>
    <property type="evidence" value="ECO:0007669"/>
    <property type="project" value="InterPro"/>
</dbReference>
<dbReference type="PANTHER" id="PTHR11390:SF20">
    <property type="entry name" value="DNA TOPOISOMERASE 3-BETA-1"/>
    <property type="match status" value="1"/>
</dbReference>
<evidence type="ECO:0000256" key="6">
    <source>
        <dbReference type="ARBA" id="ARBA00012891"/>
    </source>
</evidence>
<dbReference type="GO" id="GO:0005634">
    <property type="term" value="C:nucleus"/>
    <property type="evidence" value="ECO:0007669"/>
    <property type="project" value="TreeGrafter"/>
</dbReference>
<keyword evidence="12 15" id="KW-0238">DNA-binding</keyword>
<feature type="transmembrane region" description="Helical" evidence="17">
    <location>
        <begin position="178"/>
        <end position="202"/>
    </location>
</feature>
<dbReference type="SMART" id="SM00436">
    <property type="entry name" value="TOP1Bc"/>
    <property type="match status" value="1"/>
</dbReference>
<dbReference type="InterPro" id="IPR034144">
    <property type="entry name" value="TOPRIM_TopoIII"/>
</dbReference>
<dbReference type="InterPro" id="IPR013825">
    <property type="entry name" value="Topo_IA_cen_sub2"/>
</dbReference>
<dbReference type="SMART" id="SM00493">
    <property type="entry name" value="TOPRIM"/>
    <property type="match status" value="1"/>
</dbReference>
<feature type="domain" description="Topo IA-type catalytic" evidence="19">
    <location>
        <begin position="727"/>
        <end position="1150"/>
    </location>
</feature>
<dbReference type="FunFam" id="1.10.290.10:FF:000003">
    <property type="entry name" value="DNA topoisomerase"/>
    <property type="match status" value="1"/>
</dbReference>
<evidence type="ECO:0000256" key="1">
    <source>
        <dbReference type="ARBA" id="ARBA00000213"/>
    </source>
</evidence>
<keyword evidence="14 15" id="KW-0413">Isomerase</keyword>
<dbReference type="PANTHER" id="PTHR11390">
    <property type="entry name" value="PROKARYOTIC DNA TOPOISOMERASE"/>
    <property type="match status" value="1"/>
</dbReference>
<keyword evidence="7 17" id="KW-0812">Transmembrane</keyword>
<dbReference type="InterPro" id="IPR000380">
    <property type="entry name" value="Topo_IA"/>
</dbReference>
<evidence type="ECO:0000259" key="18">
    <source>
        <dbReference type="PROSITE" id="PS50880"/>
    </source>
</evidence>
<keyword evidence="10 17" id="KW-1133">Transmembrane helix</keyword>
<keyword evidence="20" id="KW-1185">Reference proteome</keyword>
<comment type="function">
    <text evidence="15">Introduces a single-strand break via transesterification at a target site in duplex DNA. Releases the supercoiling and torsional tension of DNA introduced during the DNA replication and transcription by transiently cleaving and rejoining one strand of the DNA duplex. The scissile phosphodiester is attacked by the catalytic tyrosine of the enzyme, resulting in the formation of a DNA-(5'-phosphotyrosyl)-enzyme intermediate and the expulsion of a 3'-OH DNA strand.</text>
</comment>
<feature type="transmembrane region" description="Helical" evidence="17">
    <location>
        <begin position="231"/>
        <end position="252"/>
    </location>
</feature>
<feature type="domain" description="Toprim" evidence="18">
    <location>
        <begin position="573"/>
        <end position="709"/>
    </location>
</feature>
<keyword evidence="11 15" id="KW-0799">Topoisomerase</keyword>
<evidence type="ECO:0000313" key="21">
    <source>
        <dbReference type="WBParaSite" id="TCONS_00012003.p1"/>
    </source>
</evidence>
<evidence type="ECO:0000256" key="7">
    <source>
        <dbReference type="ARBA" id="ARBA00022692"/>
    </source>
</evidence>
<dbReference type="GO" id="GO:0046872">
    <property type="term" value="F:metal ion binding"/>
    <property type="evidence" value="ECO:0007669"/>
    <property type="project" value="UniProtKB-KW"/>
</dbReference>
<dbReference type="InterPro" id="IPR003601">
    <property type="entry name" value="Topo_IA_2"/>
</dbReference>
<feature type="transmembrane region" description="Helical" evidence="17">
    <location>
        <begin position="152"/>
        <end position="171"/>
    </location>
</feature>
<evidence type="ECO:0000256" key="8">
    <source>
        <dbReference type="ARBA" id="ARBA00022723"/>
    </source>
</evidence>
<accession>A0AAF5DIW9</accession>
<dbReference type="CDD" id="cd03362">
    <property type="entry name" value="TOPRIM_TopoIA_TopoIII"/>
    <property type="match status" value="1"/>
</dbReference>
<dbReference type="SUPFAM" id="SSF56712">
    <property type="entry name" value="Prokaryotic type I DNA topoisomerase"/>
    <property type="match status" value="1"/>
</dbReference>
<evidence type="ECO:0000256" key="10">
    <source>
        <dbReference type="ARBA" id="ARBA00022989"/>
    </source>
</evidence>
<dbReference type="EC" id="5.6.2.1" evidence="6 15"/>
<feature type="region of interest" description="Disordered" evidence="16">
    <location>
        <begin position="1174"/>
        <end position="1207"/>
    </location>
</feature>
<dbReference type="PROSITE" id="PS52039">
    <property type="entry name" value="TOPO_IA_2"/>
    <property type="match status" value="1"/>
</dbReference>
<dbReference type="PROSITE" id="PS50880">
    <property type="entry name" value="TOPRIM"/>
    <property type="match status" value="1"/>
</dbReference>
<dbReference type="CDD" id="cd00186">
    <property type="entry name" value="TOP1Ac"/>
    <property type="match status" value="1"/>
</dbReference>
<dbReference type="Gene3D" id="3.40.50.140">
    <property type="match status" value="1"/>
</dbReference>
<evidence type="ECO:0000256" key="15">
    <source>
        <dbReference type="RuleBase" id="RU362092"/>
    </source>
</evidence>
<dbReference type="Gene3D" id="1.10.290.10">
    <property type="entry name" value="Topoisomerase I, domain 4"/>
    <property type="match status" value="1"/>
</dbReference>
<evidence type="ECO:0000256" key="14">
    <source>
        <dbReference type="ARBA" id="ARBA00023235"/>
    </source>
</evidence>
<comment type="similarity">
    <text evidence="4">Belongs to the CTL (choline transporter-like) family.</text>
</comment>
<dbReference type="GO" id="GO:0006281">
    <property type="term" value="P:DNA repair"/>
    <property type="evidence" value="ECO:0007669"/>
    <property type="project" value="TreeGrafter"/>
</dbReference>
<evidence type="ECO:0000256" key="2">
    <source>
        <dbReference type="ARBA" id="ARBA00001946"/>
    </source>
</evidence>
<keyword evidence="8" id="KW-0479">Metal-binding</keyword>
<proteinExistence type="inferred from homology"/>
<name>A0AAF5DIW9_STRER</name>
<evidence type="ECO:0000259" key="19">
    <source>
        <dbReference type="PROSITE" id="PS52039"/>
    </source>
</evidence>
<dbReference type="InterPro" id="IPR023405">
    <property type="entry name" value="Topo_IA_core_domain"/>
</dbReference>
<feature type="transmembrane region" description="Helical" evidence="17">
    <location>
        <begin position="364"/>
        <end position="388"/>
    </location>
</feature>
<dbReference type="GO" id="GO:0016020">
    <property type="term" value="C:membrane"/>
    <property type="evidence" value="ECO:0007669"/>
    <property type="project" value="UniProtKB-SubCell"/>
</dbReference>
<sequence length="1207" mass="140485">MSGCPTKQVCVKECPQKYFTYLQLRSIFSDVTFYKKMKKEIICTDDNIKSNIKSFEDLKRYVRFGECIAYTVKSSPLLGRCLPSIATNLLTSTNNSKKQNLLLNDIIEETGKDIEIPEDEKFIKNVSSIYKNIKYKKGFIGSIIEDIYLAKWKILIFLIFSAIVCLIYVNALRILGEIIIWGTLSIIFISLILGVAFCWHQYKILLDEEEIFNEHHMNPNMRSYFYMPNTWKYMGCCISIIFIIFCILFLLVRSRIKIALLIIKETNKAICKMPNLLLFPFIPFSLNILCFLVFGTLSIWISTSGKENCFRFINNNSKSFSFNLNETCDCDNVGTSIDKYCHFFNITKDEKIIRTMQFYNLFAYFWSTCFISGFHNTVIAGAIGSYYWTYNKKKNIPKNAVSSSIQRTLRYHLGSIALGSLIISLVKFIRAILQYLYNNFKGSKYKIIKSLYCLLSCWFWILENFLKFLTKNSYIIIAIHGTPFWTSAKKAISLVSQNIIRVIVVNRVSSILLFIGKLFITIFFAFISYKFFSNNLFDEETFDNNFNNYLTPVIIVTMGTYYIADLFFDVYEFVLMVAEKPSLAKTISRILSNNTARCVKNNEKNPPQFHFKGIFKNNSANFIMTSTYGHIKEITFEKEYVDWRIDDYKLFDCPLVKLNVDKSTFQEFLMIYYDNDREGENICFEVINACKPSFKKQNFNDYIYRARFSALTEEHIKNSMNNLTKPNKNESDSVDALHELDLRIGCSFTRFQTKYIKKHISQGHMIKCLSFGPCQTPTLNFCVQRYKDIQNHSPKPYWRIKLTLRDNNLNVEFNPRWMGDNCFDNEIFKEKIKFLRKNKSAQVVEVERKNVLKNPPKALNTVELLKICSKNLSISPSEIMIIAENLYIRGFISYPRTETSMYPVDFDFNDTLNKLKNDNEWRSIVNNILEKGICLSSRGKDKGDHPPITPVKASKGVLEGQNKEVYDVIVRNFLASIMNPCEYETYSIKLLLGDESFIYYTRRIIDLGYTSFIKNDEVSEPFMPLDVKKDDLIDVVSIRSEKNTTKSLSYLTESELISLMEQNQIGTDASIAGHISNIIERNFVTVERGRKLVPTLLGIELINIYEKIDQCLISSQTRAETEKLLFEISTGTKSKDYVVSIILDKYKIIFKKLTSEFYRYLYLIKNAINEMPNGKNFNEKKTRKRKISNNSLTSKKNENTKTIKRKR</sequence>
<feature type="transmembrane region" description="Helical" evidence="17">
    <location>
        <begin position="409"/>
        <end position="433"/>
    </location>
</feature>
<dbReference type="GO" id="GO:0006310">
    <property type="term" value="P:DNA recombination"/>
    <property type="evidence" value="ECO:0007669"/>
    <property type="project" value="TreeGrafter"/>
</dbReference>
<dbReference type="InterPro" id="IPR007603">
    <property type="entry name" value="Choline_transptr-like"/>
</dbReference>
<feature type="transmembrane region" description="Helical" evidence="17">
    <location>
        <begin position="445"/>
        <end position="462"/>
    </location>
</feature>
<evidence type="ECO:0000256" key="4">
    <source>
        <dbReference type="ARBA" id="ARBA00007168"/>
    </source>
</evidence>
<evidence type="ECO:0000256" key="13">
    <source>
        <dbReference type="ARBA" id="ARBA00023136"/>
    </source>
</evidence>
<comment type="similarity">
    <text evidence="5 15">Belongs to the type IA topoisomerase family.</text>
</comment>
<dbReference type="GO" id="GO:0003677">
    <property type="term" value="F:DNA binding"/>
    <property type="evidence" value="ECO:0007669"/>
    <property type="project" value="UniProtKB-KW"/>
</dbReference>
<feature type="transmembrane region" description="Helical" evidence="17">
    <location>
        <begin position="273"/>
        <end position="301"/>
    </location>
</feature>
<evidence type="ECO:0000256" key="12">
    <source>
        <dbReference type="ARBA" id="ARBA00023125"/>
    </source>
</evidence>
<dbReference type="Pfam" id="PF01751">
    <property type="entry name" value="Toprim"/>
    <property type="match status" value="1"/>
</dbReference>
<comment type="cofactor">
    <cofactor evidence="2">
        <name>Mg(2+)</name>
        <dbReference type="ChEBI" id="CHEBI:18420"/>
    </cofactor>
</comment>
<dbReference type="Pfam" id="PF01131">
    <property type="entry name" value="Topoisom_bac"/>
    <property type="match status" value="1"/>
</dbReference>
<dbReference type="Gene3D" id="2.70.20.10">
    <property type="entry name" value="Topoisomerase I, domain 3"/>
    <property type="match status" value="1"/>
</dbReference>
<dbReference type="Gene3D" id="1.10.460.10">
    <property type="entry name" value="Topoisomerase I, domain 2"/>
    <property type="match status" value="1"/>
</dbReference>
<dbReference type="WBParaSite" id="TCONS_00012003.p1">
    <property type="protein sequence ID" value="TCONS_00012003.p1"/>
    <property type="gene ID" value="XLOC_007222"/>
</dbReference>
<dbReference type="Pfam" id="PF04515">
    <property type="entry name" value="Choline_transpo"/>
    <property type="match status" value="1"/>
</dbReference>
<evidence type="ECO:0000256" key="11">
    <source>
        <dbReference type="ARBA" id="ARBA00023029"/>
    </source>
</evidence>
<keyword evidence="9" id="KW-0862">Zinc</keyword>
<dbReference type="GO" id="GO:0003917">
    <property type="term" value="F:DNA topoisomerase type I (single strand cut, ATP-independent) activity"/>
    <property type="evidence" value="ECO:0007669"/>
    <property type="project" value="UniProtKB-EC"/>
</dbReference>
<dbReference type="SMART" id="SM00437">
    <property type="entry name" value="TOP1Ac"/>
    <property type="match status" value="1"/>
</dbReference>